<dbReference type="Pfam" id="PF10803">
    <property type="entry name" value="GerPB"/>
    <property type="match status" value="1"/>
</dbReference>
<protein>
    <submittedName>
        <fullName evidence="1">Spore germination protein PB</fullName>
    </submittedName>
</protein>
<comment type="caution">
    <text evidence="1">The sequence shown here is derived from an EMBL/GenBank/DDBJ whole genome shotgun (WGS) entry which is preliminary data.</text>
</comment>
<evidence type="ECO:0000313" key="1">
    <source>
        <dbReference type="EMBL" id="MDR7074587.1"/>
    </source>
</evidence>
<dbReference type="RefSeq" id="WP_310261788.1">
    <property type="nucleotide sequence ID" value="NZ_JAVDWA010000009.1"/>
</dbReference>
<organism evidence="1 2">
    <name type="scientific">Fictibacillus barbaricus</name>
    <dbReference type="NCBI Taxonomy" id="182136"/>
    <lineage>
        <taxon>Bacteria</taxon>
        <taxon>Bacillati</taxon>
        <taxon>Bacillota</taxon>
        <taxon>Bacilli</taxon>
        <taxon>Bacillales</taxon>
        <taxon>Fictibacillaceae</taxon>
        <taxon>Fictibacillus</taxon>
    </lineage>
</organism>
<evidence type="ECO:0000313" key="2">
    <source>
        <dbReference type="Proteomes" id="UP001258181"/>
    </source>
</evidence>
<dbReference type="InterPro" id="IPR024255">
    <property type="entry name" value="GerPB"/>
</dbReference>
<gene>
    <name evidence="1" type="ORF">J2X07_003584</name>
</gene>
<sequence>MNLFVSQTIVIQQLKVDGIQNSSVLQIGSAGMIQPISQLYNTGKYTGPAPQIAPSEVPTVPLGPPS</sequence>
<name>A0ABU1U528_9BACL</name>
<keyword evidence="2" id="KW-1185">Reference proteome</keyword>
<reference evidence="1 2" key="1">
    <citation type="submission" date="2023-07" db="EMBL/GenBank/DDBJ databases">
        <title>Sorghum-associated microbial communities from plants grown in Nebraska, USA.</title>
        <authorList>
            <person name="Schachtman D."/>
        </authorList>
    </citation>
    <scope>NUCLEOTIDE SEQUENCE [LARGE SCALE GENOMIC DNA]</scope>
    <source>
        <strain evidence="1 2">BE211</strain>
    </source>
</reference>
<dbReference type="Proteomes" id="UP001258181">
    <property type="component" value="Unassembled WGS sequence"/>
</dbReference>
<proteinExistence type="predicted"/>
<dbReference type="EMBL" id="JAVDWA010000009">
    <property type="protein sequence ID" value="MDR7074587.1"/>
    <property type="molecule type" value="Genomic_DNA"/>
</dbReference>
<accession>A0ABU1U528</accession>